<evidence type="ECO:0000313" key="2">
    <source>
        <dbReference type="EMBL" id="ELY20199.1"/>
    </source>
</evidence>
<evidence type="ECO:0000256" key="1">
    <source>
        <dbReference type="SAM" id="SignalP"/>
    </source>
</evidence>
<evidence type="ECO:0000313" key="3">
    <source>
        <dbReference type="Proteomes" id="UP000011651"/>
    </source>
</evidence>
<feature type="chain" id="PRO_5004002732" evidence="1">
    <location>
        <begin position="25"/>
        <end position="159"/>
    </location>
</feature>
<organism evidence="2 3">
    <name type="scientific">Vreelandella titanicae BH1</name>
    <dbReference type="NCBI Taxonomy" id="1204738"/>
    <lineage>
        <taxon>Bacteria</taxon>
        <taxon>Pseudomonadati</taxon>
        <taxon>Pseudomonadota</taxon>
        <taxon>Gammaproteobacteria</taxon>
        <taxon>Oceanospirillales</taxon>
        <taxon>Halomonadaceae</taxon>
        <taxon>Vreelandella</taxon>
    </lineage>
</organism>
<accession>L9U5Q0</accession>
<name>L9U5Q0_9GAMM</name>
<dbReference type="Pfam" id="PF04170">
    <property type="entry name" value="NlpE"/>
    <property type="match status" value="1"/>
</dbReference>
<gene>
    <name evidence="2" type="ORF">HALTITAN_3179</name>
</gene>
<dbReference type="PROSITE" id="PS51257">
    <property type="entry name" value="PROKAR_LIPOPROTEIN"/>
    <property type="match status" value="1"/>
</dbReference>
<dbReference type="Proteomes" id="UP000011651">
    <property type="component" value="Unassembled WGS sequence"/>
</dbReference>
<comment type="caution">
    <text evidence="2">The sequence shown here is derived from an EMBL/GenBank/DDBJ whole genome shotgun (WGS) entry which is preliminary data.</text>
</comment>
<dbReference type="PATRIC" id="fig|1204738.3.peg.4772"/>
<sequence length="159" mass="17842">MMSNTRLRRHSMQLKSLLAGSAMLALLAGCASSPMEQQQEEAAAAQQNYQGSLPCRNCDGIDLDVTMVGEEMSAAEERTFTLNASYRNHPQTPPDENYAGNWEVLTGTPSDPDATVYELTPDGDGQIYYFMRIDESTLELIDPERRRFENGEMLQLKRQ</sequence>
<protein>
    <submittedName>
        <fullName evidence="2">Copper resistance lipoprotein NlpE</fullName>
    </submittedName>
</protein>
<feature type="signal peptide" evidence="1">
    <location>
        <begin position="1"/>
        <end position="24"/>
    </location>
</feature>
<keyword evidence="2" id="KW-0449">Lipoprotein</keyword>
<dbReference type="Gene3D" id="2.40.128.640">
    <property type="match status" value="1"/>
</dbReference>
<dbReference type="InterPro" id="IPR007298">
    <property type="entry name" value="Cu-R_lipoprotein_NlpE"/>
</dbReference>
<reference evidence="2 3" key="1">
    <citation type="journal article" date="2013" name="Genome Announc.">
        <title>Draft Genome of the Marine Gammaproteobacterium Halomonas titanicae.</title>
        <authorList>
            <person name="Sanchez-Porro C."/>
            <person name="de la Haba R.R."/>
            <person name="Cruz-Hernandez N."/>
            <person name="Gonzalez J.M."/>
            <person name="Reyes-Guirao C."/>
            <person name="Navarro-Sampedro L."/>
            <person name="Carballo M."/>
            <person name="Ventosa A."/>
        </authorList>
    </citation>
    <scope>NUCLEOTIDE SEQUENCE [LARGE SCALE GENOMIC DNA]</scope>
    <source>
        <strain evidence="2 3">BH1</strain>
    </source>
</reference>
<dbReference type="AlphaFoldDB" id="L9U5Q0"/>
<dbReference type="EMBL" id="AOPO01000025">
    <property type="protein sequence ID" value="ELY20199.1"/>
    <property type="molecule type" value="Genomic_DNA"/>
</dbReference>
<keyword evidence="1" id="KW-0732">Signal</keyword>
<proteinExistence type="predicted"/>